<feature type="domain" description="DUF5047" evidence="1">
    <location>
        <begin position="40"/>
        <end position="161"/>
    </location>
</feature>
<accession>A0A5J6FHJ6</accession>
<gene>
    <name evidence="2" type="ORF">CP967_31145</name>
</gene>
<dbReference type="EMBL" id="CP023702">
    <property type="protein sequence ID" value="QEU75828.1"/>
    <property type="molecule type" value="Genomic_DNA"/>
</dbReference>
<evidence type="ECO:0000313" key="2">
    <source>
        <dbReference type="EMBL" id="QEU75828.1"/>
    </source>
</evidence>
<dbReference type="OrthoDB" id="4320040at2"/>
<dbReference type="KEGG" id="snk:CP967_31145"/>
<protein>
    <submittedName>
        <fullName evidence="2">DUF5047 domain-containing protein</fullName>
    </submittedName>
</protein>
<evidence type="ECO:0000313" key="3">
    <source>
        <dbReference type="Proteomes" id="UP000326178"/>
    </source>
</evidence>
<dbReference type="InterPro" id="IPR032490">
    <property type="entry name" value="DUF5047"/>
</dbReference>
<name>A0A5J6FHJ6_9ACTN</name>
<dbReference type="AlphaFoldDB" id="A0A5J6FHJ6"/>
<evidence type="ECO:0000259" key="1">
    <source>
        <dbReference type="Pfam" id="PF16466"/>
    </source>
</evidence>
<sequence length="369" mass="38834">MQPVSPAYLQALTTSHSITVTVSAHRGATTTVTDLPITDGSVTVDRGSRIRRTLSLTVSDPKFLPWAELDPLAVYGQRLVVSRGIRFAGGQVESVPLGTFRINEPSGDTLYGPVTLTGHSSECHIIDDKFLVPTSTRGYTTCVTAMEYLIRQTLPDAVIVNATAGSRNPSCAIATWNTGADRWDAVQQIALAMQAEIYVDALDRFVIADIPDPVTAPIVWDIAEGEGGTLMSASRSMSRTAVYNAVVASGENTASGSAPVSAVVYDTNPLSPTRWGGPFGRVPKYISSALWTTVGACQAAATYALAEATARNVQLSISAIPNAALEAGDCVRVSHTGHKEKAIVQSLTVPLTAEGSSSLTLRGGKEEAA</sequence>
<proteinExistence type="predicted"/>
<keyword evidence="3" id="KW-1185">Reference proteome</keyword>
<reference evidence="2 3" key="1">
    <citation type="submission" date="2017-09" db="EMBL/GenBank/DDBJ databases">
        <authorList>
            <person name="Lee N."/>
            <person name="Cho B.-K."/>
        </authorList>
    </citation>
    <scope>NUCLEOTIDE SEQUENCE [LARGE SCALE GENOMIC DNA]</scope>
    <source>
        <strain evidence="2 3">ATCC 12769</strain>
    </source>
</reference>
<organism evidence="2 3">
    <name type="scientific">Streptomyces nitrosporeus</name>
    <dbReference type="NCBI Taxonomy" id="28894"/>
    <lineage>
        <taxon>Bacteria</taxon>
        <taxon>Bacillati</taxon>
        <taxon>Actinomycetota</taxon>
        <taxon>Actinomycetes</taxon>
        <taxon>Kitasatosporales</taxon>
        <taxon>Streptomycetaceae</taxon>
        <taxon>Streptomyces</taxon>
    </lineage>
</organism>
<dbReference type="Proteomes" id="UP000326178">
    <property type="component" value="Chromosome"/>
</dbReference>
<dbReference type="Pfam" id="PF16466">
    <property type="entry name" value="DUF5047"/>
    <property type="match status" value="1"/>
</dbReference>